<keyword evidence="1" id="KW-0812">Transmembrane</keyword>
<proteinExistence type="predicted"/>
<gene>
    <name evidence="2" type="ORF">VNO80_33113</name>
</gene>
<reference evidence="2 3" key="1">
    <citation type="submission" date="2024-01" db="EMBL/GenBank/DDBJ databases">
        <title>The genomes of 5 underutilized Papilionoideae crops provide insights into root nodulation and disease resistanc.</title>
        <authorList>
            <person name="Jiang F."/>
        </authorList>
    </citation>
    <scope>NUCLEOTIDE SEQUENCE [LARGE SCALE GENOMIC DNA]</scope>
    <source>
        <strain evidence="2">JINMINGXINNONG_FW02</strain>
        <tissue evidence="2">Leaves</tissue>
    </source>
</reference>
<dbReference type="Proteomes" id="UP001374584">
    <property type="component" value="Unassembled WGS sequence"/>
</dbReference>
<keyword evidence="1" id="KW-1133">Transmembrane helix</keyword>
<protein>
    <submittedName>
        <fullName evidence="2">Uncharacterized protein</fullName>
    </submittedName>
</protein>
<keyword evidence="3" id="KW-1185">Reference proteome</keyword>
<organism evidence="2 3">
    <name type="scientific">Phaseolus coccineus</name>
    <name type="common">Scarlet runner bean</name>
    <name type="synonym">Phaseolus multiflorus</name>
    <dbReference type="NCBI Taxonomy" id="3886"/>
    <lineage>
        <taxon>Eukaryota</taxon>
        <taxon>Viridiplantae</taxon>
        <taxon>Streptophyta</taxon>
        <taxon>Embryophyta</taxon>
        <taxon>Tracheophyta</taxon>
        <taxon>Spermatophyta</taxon>
        <taxon>Magnoliopsida</taxon>
        <taxon>eudicotyledons</taxon>
        <taxon>Gunneridae</taxon>
        <taxon>Pentapetalae</taxon>
        <taxon>rosids</taxon>
        <taxon>fabids</taxon>
        <taxon>Fabales</taxon>
        <taxon>Fabaceae</taxon>
        <taxon>Papilionoideae</taxon>
        <taxon>50 kb inversion clade</taxon>
        <taxon>NPAAA clade</taxon>
        <taxon>indigoferoid/millettioid clade</taxon>
        <taxon>Phaseoleae</taxon>
        <taxon>Phaseolus</taxon>
    </lineage>
</organism>
<evidence type="ECO:0000313" key="2">
    <source>
        <dbReference type="EMBL" id="KAK7326293.1"/>
    </source>
</evidence>
<keyword evidence="1" id="KW-0472">Membrane</keyword>
<comment type="caution">
    <text evidence="2">The sequence shown here is derived from an EMBL/GenBank/DDBJ whole genome shotgun (WGS) entry which is preliminary data.</text>
</comment>
<dbReference type="AlphaFoldDB" id="A0AAN9L1Z9"/>
<name>A0AAN9L1Z9_PHACN</name>
<accession>A0AAN9L1Z9</accession>
<sequence>MQVVGYLLNSNPPGQRIYCCKQGGFVVKKALKADAIERKESDKTDGNKRVRRRWAYDLEAPAYFASGFSYEPSTVATSLVSGKGKKTKLYVDELTVRPSSEERLIGASFTSGSGGLFLLYIFLALYMHRKDRKELERIAFEKEGVDIYFKYSWRGVELNIRHRHGSQPPRKDQPHGFILPLDLEVKVFCFYLTRPKLQRALSIMKWFIFFYLLNPSLKTNQETALHGKISHNASFWRGRERPLKWVPPGKTSNVCLENSKIQERATSIFGFERPWRSIDAEAPFITQGWINLVETGIVGLAAGLAIPPSRLECSLPVEDRNVFSNVGWLGLLSVARLGGQRALGCGGAKQLERMNVRGAKKAQLPNLMRHRVRTAGNHSMGGCLILLQPQGWLIVRSWLEDPWFWKAHESERYVECATDTTLRRYLCRRGVGRS</sequence>
<feature type="transmembrane region" description="Helical" evidence="1">
    <location>
        <begin position="104"/>
        <end position="127"/>
    </location>
</feature>
<evidence type="ECO:0000256" key="1">
    <source>
        <dbReference type="SAM" id="Phobius"/>
    </source>
</evidence>
<evidence type="ECO:0000313" key="3">
    <source>
        <dbReference type="Proteomes" id="UP001374584"/>
    </source>
</evidence>
<dbReference type="EMBL" id="JAYMYR010000071">
    <property type="protein sequence ID" value="KAK7326293.1"/>
    <property type="molecule type" value="Genomic_DNA"/>
</dbReference>